<dbReference type="GO" id="GO:0043164">
    <property type="term" value="P:Gram-negative-bacterium-type cell wall biogenesis"/>
    <property type="evidence" value="ECO:0007669"/>
    <property type="project" value="TreeGrafter"/>
</dbReference>
<dbReference type="KEGG" id="swd:Swoo_1709"/>
<proteinExistence type="predicted"/>
<evidence type="ECO:0000313" key="4">
    <source>
        <dbReference type="Proteomes" id="UP000002168"/>
    </source>
</evidence>
<keyword evidence="1" id="KW-0472">Membrane</keyword>
<dbReference type="STRING" id="392500.Swoo_1709"/>
<protein>
    <recommendedName>
        <fullName evidence="2">DUF218 domain-containing protein</fullName>
    </recommendedName>
</protein>
<organism evidence="3 4">
    <name type="scientific">Shewanella woodyi (strain ATCC 51908 / MS32)</name>
    <dbReference type="NCBI Taxonomy" id="392500"/>
    <lineage>
        <taxon>Bacteria</taxon>
        <taxon>Pseudomonadati</taxon>
        <taxon>Pseudomonadota</taxon>
        <taxon>Gammaproteobacteria</taxon>
        <taxon>Alteromonadales</taxon>
        <taxon>Shewanellaceae</taxon>
        <taxon>Shewanella</taxon>
    </lineage>
</organism>
<dbReference type="Proteomes" id="UP000002168">
    <property type="component" value="Chromosome"/>
</dbReference>
<accession>B1KMJ6</accession>
<dbReference type="CDD" id="cd06259">
    <property type="entry name" value="YdcF-like"/>
    <property type="match status" value="1"/>
</dbReference>
<evidence type="ECO:0000313" key="3">
    <source>
        <dbReference type="EMBL" id="ACA85994.1"/>
    </source>
</evidence>
<evidence type="ECO:0000256" key="1">
    <source>
        <dbReference type="SAM" id="Phobius"/>
    </source>
</evidence>
<dbReference type="InterPro" id="IPR051599">
    <property type="entry name" value="Cell_Envelope_Assoc"/>
</dbReference>
<feature type="domain" description="DUF218" evidence="2">
    <location>
        <begin position="83"/>
        <end position="239"/>
    </location>
</feature>
<dbReference type="PANTHER" id="PTHR30336">
    <property type="entry name" value="INNER MEMBRANE PROTEIN, PROBABLE PERMEASE"/>
    <property type="match status" value="1"/>
</dbReference>
<name>B1KMJ6_SHEWM</name>
<evidence type="ECO:0000259" key="2">
    <source>
        <dbReference type="Pfam" id="PF02698"/>
    </source>
</evidence>
<feature type="transmembrane region" description="Helical" evidence="1">
    <location>
        <begin position="42"/>
        <end position="62"/>
    </location>
</feature>
<dbReference type="GO" id="GO:0005886">
    <property type="term" value="C:plasma membrane"/>
    <property type="evidence" value="ECO:0007669"/>
    <property type="project" value="TreeGrafter"/>
</dbReference>
<dbReference type="HOGENOM" id="CLU_053514_0_1_6"/>
<dbReference type="eggNOG" id="COG1434">
    <property type="taxonomic scope" value="Bacteria"/>
</dbReference>
<dbReference type="EMBL" id="CP000961">
    <property type="protein sequence ID" value="ACA85994.1"/>
    <property type="molecule type" value="Genomic_DNA"/>
</dbReference>
<dbReference type="InterPro" id="IPR003848">
    <property type="entry name" value="DUF218"/>
</dbReference>
<keyword evidence="1" id="KW-0812">Transmembrane</keyword>
<gene>
    <name evidence="3" type="ordered locus">Swoo_1709</name>
</gene>
<reference evidence="3 4" key="1">
    <citation type="submission" date="2008-02" db="EMBL/GenBank/DDBJ databases">
        <title>Complete sequence of Shewanella woodyi ATCC 51908.</title>
        <authorList>
            <consortium name="US DOE Joint Genome Institute"/>
            <person name="Copeland A."/>
            <person name="Lucas S."/>
            <person name="Lapidus A."/>
            <person name="Glavina del Rio T."/>
            <person name="Dalin E."/>
            <person name="Tice H."/>
            <person name="Bruce D."/>
            <person name="Goodwin L."/>
            <person name="Pitluck S."/>
            <person name="Sims D."/>
            <person name="Brettin T."/>
            <person name="Detter J.C."/>
            <person name="Han C."/>
            <person name="Kuske C.R."/>
            <person name="Schmutz J."/>
            <person name="Larimer F."/>
            <person name="Land M."/>
            <person name="Hauser L."/>
            <person name="Kyrpides N."/>
            <person name="Lykidis A."/>
            <person name="Zhao J.-S."/>
            <person name="Richardson P."/>
        </authorList>
    </citation>
    <scope>NUCLEOTIDE SEQUENCE [LARGE SCALE GENOMIC DNA]</scope>
    <source>
        <strain evidence="4">ATCC 51908 / MS32</strain>
    </source>
</reference>
<keyword evidence="1" id="KW-1133">Transmembrane helix</keyword>
<sequence>MLDTMFWLKKIISQLFMPVPLTVLLLLVAMVLLRNRKLVRSLLSLAIVLLVFLSSTPGSNLLSSPLENKYSVNSNTIPKGCLVMVLGSGHDESISGTAVQKLSSTALARLSEGIRQYNLGSDCKLVVSGWSGGEGTLSHAEVMAEAAIELGIDNERIIRFPLARDTIEEAEFLKWEIGNYPFRLVTSASHMPRSMAIFQNIGLAPQAAPTDFMTRQGRWWRLDAENLWSSQRAIHEYLGRLWFKIKYENDGTMNNASTPARESY</sequence>
<dbReference type="PANTHER" id="PTHR30336:SF4">
    <property type="entry name" value="ENVELOPE BIOGENESIS FACTOR ELYC"/>
    <property type="match status" value="1"/>
</dbReference>
<keyword evidence="4" id="KW-1185">Reference proteome</keyword>
<dbReference type="GO" id="GO:0000270">
    <property type="term" value="P:peptidoglycan metabolic process"/>
    <property type="evidence" value="ECO:0007669"/>
    <property type="project" value="TreeGrafter"/>
</dbReference>
<feature type="transmembrane region" description="Helical" evidence="1">
    <location>
        <begin position="12"/>
        <end position="33"/>
    </location>
</feature>
<dbReference type="Pfam" id="PF02698">
    <property type="entry name" value="DUF218"/>
    <property type="match status" value="1"/>
</dbReference>
<dbReference type="AlphaFoldDB" id="B1KMJ6"/>